<keyword evidence="3" id="KW-0597">Phosphoprotein</keyword>
<feature type="domain" description="PAC" evidence="8">
    <location>
        <begin position="319"/>
        <end position="371"/>
    </location>
</feature>
<dbReference type="PROSITE" id="PS50113">
    <property type="entry name" value="PAC"/>
    <property type="match status" value="2"/>
</dbReference>
<dbReference type="InterPro" id="IPR004358">
    <property type="entry name" value="Sig_transdc_His_kin-like_C"/>
</dbReference>
<dbReference type="CDD" id="cd00082">
    <property type="entry name" value="HisKA"/>
    <property type="match status" value="1"/>
</dbReference>
<dbReference type="EC" id="2.7.13.3" evidence="2"/>
<dbReference type="InterPro" id="IPR036890">
    <property type="entry name" value="HATPase_C_sf"/>
</dbReference>
<dbReference type="SMART" id="SM00091">
    <property type="entry name" value="PAS"/>
    <property type="match status" value="1"/>
</dbReference>
<dbReference type="SMART" id="SM00387">
    <property type="entry name" value="HATPase_c"/>
    <property type="match status" value="1"/>
</dbReference>
<dbReference type="InterPro" id="IPR001610">
    <property type="entry name" value="PAC"/>
</dbReference>
<proteinExistence type="predicted"/>
<evidence type="ECO:0000259" key="6">
    <source>
        <dbReference type="PROSITE" id="PS50109"/>
    </source>
</evidence>
<gene>
    <name evidence="9" type="ORF">GCM10011349_29420</name>
</gene>
<keyword evidence="5" id="KW-0418">Kinase</keyword>
<feature type="domain" description="PAC" evidence="8">
    <location>
        <begin position="186"/>
        <end position="238"/>
    </location>
</feature>
<feature type="domain" description="Histidine kinase" evidence="6">
    <location>
        <begin position="391"/>
        <end position="604"/>
    </location>
</feature>
<dbReference type="NCBIfam" id="TIGR00229">
    <property type="entry name" value="sensory_box"/>
    <property type="match status" value="1"/>
</dbReference>
<dbReference type="PROSITE" id="PS50109">
    <property type="entry name" value="HIS_KIN"/>
    <property type="match status" value="1"/>
</dbReference>
<evidence type="ECO:0000313" key="10">
    <source>
        <dbReference type="Proteomes" id="UP000605099"/>
    </source>
</evidence>
<evidence type="ECO:0000256" key="1">
    <source>
        <dbReference type="ARBA" id="ARBA00000085"/>
    </source>
</evidence>
<feature type="domain" description="PAS" evidence="7">
    <location>
        <begin position="239"/>
        <end position="316"/>
    </location>
</feature>
<comment type="caution">
    <text evidence="9">The sequence shown here is derived from an EMBL/GenBank/DDBJ whole genome shotgun (WGS) entry which is preliminary data.</text>
</comment>
<keyword evidence="10" id="KW-1185">Reference proteome</keyword>
<comment type="catalytic activity">
    <reaction evidence="1">
        <text>ATP + protein L-histidine = ADP + protein N-phospho-L-histidine.</text>
        <dbReference type="EC" id="2.7.13.3"/>
    </reaction>
</comment>
<dbReference type="InterPro" id="IPR000014">
    <property type="entry name" value="PAS"/>
</dbReference>
<keyword evidence="4" id="KW-0808">Transferase</keyword>
<dbReference type="SMART" id="SM00086">
    <property type="entry name" value="PAC"/>
    <property type="match status" value="2"/>
</dbReference>
<dbReference type="InterPro" id="IPR005467">
    <property type="entry name" value="His_kinase_dom"/>
</dbReference>
<dbReference type="PANTHER" id="PTHR43304:SF1">
    <property type="entry name" value="PAC DOMAIN-CONTAINING PROTEIN"/>
    <property type="match status" value="1"/>
</dbReference>
<dbReference type="InterPro" id="IPR003661">
    <property type="entry name" value="HisK_dim/P_dom"/>
</dbReference>
<dbReference type="PROSITE" id="PS50112">
    <property type="entry name" value="PAS"/>
    <property type="match status" value="1"/>
</dbReference>
<dbReference type="InterPro" id="IPR003594">
    <property type="entry name" value="HATPase_dom"/>
</dbReference>
<evidence type="ECO:0000259" key="7">
    <source>
        <dbReference type="PROSITE" id="PS50112"/>
    </source>
</evidence>
<dbReference type="EMBL" id="BMLK01000013">
    <property type="protein sequence ID" value="GGN54102.1"/>
    <property type="molecule type" value="Genomic_DNA"/>
</dbReference>
<dbReference type="Gene3D" id="3.30.565.10">
    <property type="entry name" value="Histidine kinase-like ATPase, C-terminal domain"/>
    <property type="match status" value="1"/>
</dbReference>
<dbReference type="Pfam" id="PF00512">
    <property type="entry name" value="HisKA"/>
    <property type="match status" value="1"/>
</dbReference>
<dbReference type="CDD" id="cd00130">
    <property type="entry name" value="PAS"/>
    <property type="match status" value="2"/>
</dbReference>
<protein>
    <recommendedName>
        <fullName evidence="2">histidine kinase</fullName>
        <ecNumber evidence="2">2.7.13.3</ecNumber>
    </recommendedName>
</protein>
<dbReference type="PRINTS" id="PR00344">
    <property type="entry name" value="BCTRLSENSOR"/>
</dbReference>
<dbReference type="InterPro" id="IPR035965">
    <property type="entry name" value="PAS-like_dom_sf"/>
</dbReference>
<sequence length="608" mass="66459">MLFVAGMGVGLFAGISLSGRIKGGEQVHPDDRDAIAQAKARAFLSGVSQIIGIRRRERDGSWRWHQYQADPSYPVSVDVAPIVHGPGDAWTIASSLGETASAVNAAKVIENLCGAAFAFDTDGEFTYATPMAQTSIAMTLDDLNAPLGGGRFIEGGDLGWKTGVHPDDYEGAATELRRCMRAGEPFNYEYRVLRAGGNYVGHRFAIRPARDVNGQVTGWYGIGFDIDVFRKTDDALRESERSLRELIETAPALIWCMAPDGEPVYFSRRLRDFFGFDVAAKDLPGIARLECILQSVIHPDDLAKVRDRFANSLRTGKSYALTHRQRRFDGVYRWVETRIAAMRGEDGAIAQWNGVCLDIDDQVRAQEELRLTQENLARAREAASLAELSASVAHEVNQPLAAIMANAQACRRWLAAEPPNVERAQSIVERIAGSAQSAADIVSHIRALFSRNTGPRLPSALGELIGEVRDLLADELARCGVALEIEMVRGIPHVEIDRVQIQQVLVNILRNAMQAMLTVDVDRRELRVELTTVPGGVQIEVADTGPGLSSSENAFEPFFTTKAEGMGMGLAISRSIVEAHGGRLWVEKNIPVGARFVFTLPASPGLRE</sequence>
<dbReference type="Pfam" id="PF02518">
    <property type="entry name" value="HATPase_c"/>
    <property type="match status" value="1"/>
</dbReference>
<dbReference type="Proteomes" id="UP000605099">
    <property type="component" value="Unassembled WGS sequence"/>
</dbReference>
<evidence type="ECO:0000259" key="8">
    <source>
        <dbReference type="PROSITE" id="PS50113"/>
    </source>
</evidence>
<dbReference type="PANTHER" id="PTHR43304">
    <property type="entry name" value="PHYTOCHROME-LIKE PROTEIN CPH1"/>
    <property type="match status" value="1"/>
</dbReference>
<evidence type="ECO:0000256" key="5">
    <source>
        <dbReference type="ARBA" id="ARBA00022777"/>
    </source>
</evidence>
<dbReference type="Pfam" id="PF08447">
    <property type="entry name" value="PAS_3"/>
    <property type="match status" value="2"/>
</dbReference>
<dbReference type="InterPro" id="IPR013655">
    <property type="entry name" value="PAS_fold_3"/>
</dbReference>
<evidence type="ECO:0000313" key="9">
    <source>
        <dbReference type="EMBL" id="GGN54102.1"/>
    </source>
</evidence>
<dbReference type="SMART" id="SM00388">
    <property type="entry name" value="HisKA"/>
    <property type="match status" value="1"/>
</dbReference>
<organism evidence="9 10">
    <name type="scientific">Novosphingobium indicum</name>
    <dbReference type="NCBI Taxonomy" id="462949"/>
    <lineage>
        <taxon>Bacteria</taxon>
        <taxon>Pseudomonadati</taxon>
        <taxon>Pseudomonadota</taxon>
        <taxon>Alphaproteobacteria</taxon>
        <taxon>Sphingomonadales</taxon>
        <taxon>Sphingomonadaceae</taxon>
        <taxon>Novosphingobium</taxon>
    </lineage>
</organism>
<name>A0ABQ2JRX3_9SPHN</name>
<dbReference type="Gene3D" id="3.30.450.20">
    <property type="entry name" value="PAS domain"/>
    <property type="match status" value="3"/>
</dbReference>
<evidence type="ECO:0000256" key="2">
    <source>
        <dbReference type="ARBA" id="ARBA00012438"/>
    </source>
</evidence>
<dbReference type="SUPFAM" id="SSF55785">
    <property type="entry name" value="PYP-like sensor domain (PAS domain)"/>
    <property type="match status" value="3"/>
</dbReference>
<dbReference type="SUPFAM" id="SSF55874">
    <property type="entry name" value="ATPase domain of HSP90 chaperone/DNA topoisomerase II/histidine kinase"/>
    <property type="match status" value="1"/>
</dbReference>
<dbReference type="InterPro" id="IPR036097">
    <property type="entry name" value="HisK_dim/P_sf"/>
</dbReference>
<evidence type="ECO:0000256" key="3">
    <source>
        <dbReference type="ARBA" id="ARBA00022553"/>
    </source>
</evidence>
<dbReference type="InterPro" id="IPR000700">
    <property type="entry name" value="PAS-assoc_C"/>
</dbReference>
<dbReference type="SUPFAM" id="SSF47384">
    <property type="entry name" value="Homodimeric domain of signal transducing histidine kinase"/>
    <property type="match status" value="1"/>
</dbReference>
<evidence type="ECO:0000256" key="4">
    <source>
        <dbReference type="ARBA" id="ARBA00022679"/>
    </source>
</evidence>
<dbReference type="Gene3D" id="1.10.287.130">
    <property type="match status" value="1"/>
</dbReference>
<dbReference type="InterPro" id="IPR052162">
    <property type="entry name" value="Sensor_kinase/Photoreceptor"/>
</dbReference>
<reference evidence="10" key="1">
    <citation type="journal article" date="2019" name="Int. J. Syst. Evol. Microbiol.">
        <title>The Global Catalogue of Microorganisms (GCM) 10K type strain sequencing project: providing services to taxonomists for standard genome sequencing and annotation.</title>
        <authorList>
            <consortium name="The Broad Institute Genomics Platform"/>
            <consortium name="The Broad Institute Genome Sequencing Center for Infectious Disease"/>
            <person name="Wu L."/>
            <person name="Ma J."/>
        </authorList>
    </citation>
    <scope>NUCLEOTIDE SEQUENCE [LARGE SCALE GENOMIC DNA]</scope>
    <source>
        <strain evidence="10">CGMCC 1.6784</strain>
    </source>
</reference>
<accession>A0ABQ2JRX3</accession>